<evidence type="ECO:0000256" key="1">
    <source>
        <dbReference type="ARBA" id="ARBA00008861"/>
    </source>
</evidence>
<evidence type="ECO:0000313" key="7">
    <source>
        <dbReference type="Proteomes" id="UP000241769"/>
    </source>
</evidence>
<reference evidence="6 7" key="1">
    <citation type="journal article" date="2018" name="Genome Biol. Evol.">
        <title>Multiple Roots of Fruiting Body Formation in Amoebozoa.</title>
        <authorList>
            <person name="Hillmann F."/>
            <person name="Forbes G."/>
            <person name="Novohradska S."/>
            <person name="Ferling I."/>
            <person name="Riege K."/>
            <person name="Groth M."/>
            <person name="Westermann M."/>
            <person name="Marz M."/>
            <person name="Spaller T."/>
            <person name="Winckler T."/>
            <person name="Schaap P."/>
            <person name="Glockner G."/>
        </authorList>
    </citation>
    <scope>NUCLEOTIDE SEQUENCE [LARGE SCALE GENOMIC DNA]</scope>
    <source>
        <strain evidence="6 7">Jena</strain>
    </source>
</reference>
<dbReference type="OrthoDB" id="1044435at2759"/>
<evidence type="ECO:0000313" key="6">
    <source>
        <dbReference type="EMBL" id="PRP74677.1"/>
    </source>
</evidence>
<dbReference type="InterPro" id="IPR013024">
    <property type="entry name" value="GGCT-like"/>
</dbReference>
<dbReference type="SUPFAM" id="SSF110857">
    <property type="entry name" value="Gamma-glutamyl cyclotransferase-like"/>
    <property type="match status" value="1"/>
</dbReference>
<evidence type="ECO:0000256" key="2">
    <source>
        <dbReference type="ARBA" id="ARBA00022679"/>
    </source>
</evidence>
<feature type="region of interest" description="Disordered" evidence="4">
    <location>
        <begin position="224"/>
        <end position="252"/>
    </location>
</feature>
<comment type="caution">
    <text evidence="6">The sequence shown here is derived from an EMBL/GenBank/DDBJ whole genome shotgun (WGS) entry which is preliminary data.</text>
</comment>
<gene>
    <name evidence="6" type="ORF">PROFUN_03599</name>
</gene>
<dbReference type="PANTHER" id="PTHR31544">
    <property type="entry name" value="AIG2-LIKE PROTEIN D"/>
    <property type="match status" value="1"/>
</dbReference>
<dbReference type="GO" id="GO:0016740">
    <property type="term" value="F:transferase activity"/>
    <property type="evidence" value="ECO:0007669"/>
    <property type="project" value="UniProtKB-KW"/>
</dbReference>
<proteinExistence type="inferred from homology"/>
<evidence type="ECO:0000256" key="4">
    <source>
        <dbReference type="SAM" id="MobiDB-lite"/>
    </source>
</evidence>
<dbReference type="Gene3D" id="3.10.490.10">
    <property type="entry name" value="Gamma-glutamyl cyclotransferase-like"/>
    <property type="match status" value="1"/>
</dbReference>
<dbReference type="InterPro" id="IPR009288">
    <property type="entry name" value="AIG2-like_dom"/>
</dbReference>
<dbReference type="AlphaFoldDB" id="A0A2P6MSL5"/>
<dbReference type="Pfam" id="PF06094">
    <property type="entry name" value="GGACT"/>
    <property type="match status" value="1"/>
</dbReference>
<keyword evidence="2" id="KW-0808">Transferase</keyword>
<sequence>MSHRIFVYGSLMCKPVLQALLGRVPDMKPAMLQNYHRYSIRGFTYPAAFALNGGSIQMHPEIMKGDQYKAVDVHVNAVTEGPNGIAELQDASVYVFQDSLFELLYGEWDFELFEKERLKDFMDRLITCPPSSVGRAPGFYEKMSPGGRGFEPPGGRLFCQNLLVISHLADGHFESWPRGYCVSVARPETQSLNKRKFVLRDWFRIIIGRDSSAAQWDAVDLPKEKTPLNASSGSNGYLSSSSSSNGSRKGGKADFDWDSFWQSEDQKMSRQPH</sequence>
<dbReference type="PANTHER" id="PTHR31544:SF2">
    <property type="entry name" value="AIG2-LIKE PROTEIN D"/>
    <property type="match status" value="1"/>
</dbReference>
<feature type="domain" description="Gamma-glutamylcyclotransferase AIG2-like" evidence="5">
    <location>
        <begin position="5"/>
        <end position="58"/>
    </location>
</feature>
<dbReference type="EMBL" id="MDYQ01000448">
    <property type="protein sequence ID" value="PRP74677.1"/>
    <property type="molecule type" value="Genomic_DNA"/>
</dbReference>
<dbReference type="Proteomes" id="UP000241769">
    <property type="component" value="Unassembled WGS sequence"/>
</dbReference>
<evidence type="ECO:0000256" key="3">
    <source>
        <dbReference type="ARBA" id="ARBA00030602"/>
    </source>
</evidence>
<name>A0A2P6MSL5_9EUKA</name>
<feature type="compositionally biased region" description="Low complexity" evidence="4">
    <location>
        <begin position="229"/>
        <end position="247"/>
    </location>
</feature>
<dbReference type="InterPro" id="IPR036568">
    <property type="entry name" value="GGCT-like_sf"/>
</dbReference>
<dbReference type="InParanoid" id="A0A2P6MSL5"/>
<evidence type="ECO:0000259" key="5">
    <source>
        <dbReference type="Pfam" id="PF06094"/>
    </source>
</evidence>
<accession>A0A2P6MSL5</accession>
<comment type="similarity">
    <text evidence="1">Belongs to the gamma-glutamylcyclotransferase family.</text>
</comment>
<protein>
    <recommendedName>
        <fullName evidence="3">Putative gamma-glutamylcyclotransferase</fullName>
    </recommendedName>
</protein>
<dbReference type="InterPro" id="IPR045038">
    <property type="entry name" value="AIG2-like"/>
</dbReference>
<dbReference type="CDD" id="cd06661">
    <property type="entry name" value="GGCT_like"/>
    <property type="match status" value="1"/>
</dbReference>
<keyword evidence="7" id="KW-1185">Reference proteome</keyword>
<organism evidence="6 7">
    <name type="scientific">Planoprotostelium fungivorum</name>
    <dbReference type="NCBI Taxonomy" id="1890364"/>
    <lineage>
        <taxon>Eukaryota</taxon>
        <taxon>Amoebozoa</taxon>
        <taxon>Evosea</taxon>
        <taxon>Variosea</taxon>
        <taxon>Cavosteliida</taxon>
        <taxon>Cavosteliaceae</taxon>
        <taxon>Planoprotostelium</taxon>
    </lineage>
</organism>